<dbReference type="InterPro" id="IPR032875">
    <property type="entry name" value="Succ_CoA_lig_flav_dom"/>
</dbReference>
<accession>A0A518BA79</accession>
<evidence type="ECO:0000259" key="6">
    <source>
        <dbReference type="PROSITE" id="PS50975"/>
    </source>
</evidence>
<dbReference type="GO" id="GO:0005524">
    <property type="term" value="F:ATP binding"/>
    <property type="evidence" value="ECO:0007669"/>
    <property type="project" value="UniProtKB-UniRule"/>
</dbReference>
<dbReference type="InterPro" id="IPR043938">
    <property type="entry name" value="Ligase_CoA_dom"/>
</dbReference>
<dbReference type="Gene3D" id="3.40.50.261">
    <property type="entry name" value="Succinyl-CoA synthetase domains"/>
    <property type="match status" value="2"/>
</dbReference>
<dbReference type="GO" id="GO:0046872">
    <property type="term" value="F:metal ion binding"/>
    <property type="evidence" value="ECO:0007669"/>
    <property type="project" value="InterPro"/>
</dbReference>
<evidence type="ECO:0000313" key="9">
    <source>
        <dbReference type="Proteomes" id="UP000317093"/>
    </source>
</evidence>
<dbReference type="InterPro" id="IPR036291">
    <property type="entry name" value="NAD(P)-bd_dom_sf"/>
</dbReference>
<dbReference type="PANTHER" id="PTHR43334:SF1">
    <property type="entry name" value="3-HYDROXYPROPIONATE--COA LIGASE [ADP-FORMING]"/>
    <property type="match status" value="1"/>
</dbReference>
<dbReference type="SUPFAM" id="SSF55729">
    <property type="entry name" value="Acyl-CoA N-acyltransferases (Nat)"/>
    <property type="match status" value="1"/>
</dbReference>
<feature type="domain" description="N-acetyltransferase" evidence="7">
    <location>
        <begin position="757"/>
        <end position="914"/>
    </location>
</feature>
<keyword evidence="9" id="KW-1185">Reference proteome</keyword>
<protein>
    <submittedName>
        <fullName evidence="8">Succinyl-CoA ligase [ADP-forming] subunit alpha</fullName>
        <ecNumber evidence="8">6.2.1.5</ecNumber>
    </submittedName>
</protein>
<evidence type="ECO:0000256" key="1">
    <source>
        <dbReference type="ARBA" id="ARBA00022598"/>
    </source>
</evidence>
<dbReference type="SUPFAM" id="SSF51735">
    <property type="entry name" value="NAD(P)-binding Rossmann-fold domains"/>
    <property type="match status" value="1"/>
</dbReference>
<dbReference type="InterPro" id="IPR051538">
    <property type="entry name" value="Acyl-CoA_Synth/Transferase"/>
</dbReference>
<dbReference type="CDD" id="cd04301">
    <property type="entry name" value="NAT_SF"/>
    <property type="match status" value="1"/>
</dbReference>
<dbReference type="KEGG" id="knv:Pan216_47690"/>
<dbReference type="Pfam" id="PF13549">
    <property type="entry name" value="ATP-grasp_5"/>
    <property type="match status" value="1"/>
</dbReference>
<evidence type="ECO:0000259" key="7">
    <source>
        <dbReference type="PROSITE" id="PS51186"/>
    </source>
</evidence>
<dbReference type="EMBL" id="CP036279">
    <property type="protein sequence ID" value="QDU63888.1"/>
    <property type="molecule type" value="Genomic_DNA"/>
</dbReference>
<organism evidence="8 9">
    <name type="scientific">Kolteria novifilia</name>
    <dbReference type="NCBI Taxonomy" id="2527975"/>
    <lineage>
        <taxon>Bacteria</taxon>
        <taxon>Pseudomonadati</taxon>
        <taxon>Planctomycetota</taxon>
        <taxon>Planctomycetia</taxon>
        <taxon>Kolteriales</taxon>
        <taxon>Kolteriaceae</taxon>
        <taxon>Kolteria</taxon>
    </lineage>
</organism>
<dbReference type="InterPro" id="IPR003781">
    <property type="entry name" value="CoA-bd"/>
</dbReference>
<dbReference type="Gene3D" id="3.40.50.720">
    <property type="entry name" value="NAD(P)-binding Rossmann-like Domain"/>
    <property type="match status" value="1"/>
</dbReference>
<dbReference type="OrthoDB" id="9807426at2"/>
<keyword evidence="3 5" id="KW-0067">ATP-binding</keyword>
<gene>
    <name evidence="8" type="primary">sucD_3</name>
    <name evidence="8" type="ORF">Pan216_47690</name>
</gene>
<dbReference type="SUPFAM" id="SSF56059">
    <property type="entry name" value="Glutathione synthetase ATP-binding domain-like"/>
    <property type="match status" value="1"/>
</dbReference>
<dbReference type="GO" id="GO:0004775">
    <property type="term" value="F:succinate-CoA ligase (ADP-forming) activity"/>
    <property type="evidence" value="ECO:0007669"/>
    <property type="project" value="UniProtKB-EC"/>
</dbReference>
<dbReference type="FunFam" id="3.30.1490.20:FF:000020">
    <property type="entry name" value="Protein lysine acetyltransferase"/>
    <property type="match status" value="1"/>
</dbReference>
<evidence type="ECO:0000256" key="4">
    <source>
        <dbReference type="ARBA" id="ARBA00060888"/>
    </source>
</evidence>
<dbReference type="PANTHER" id="PTHR43334">
    <property type="entry name" value="ACETATE--COA LIGASE [ADP-FORMING]"/>
    <property type="match status" value="1"/>
</dbReference>
<dbReference type="SMART" id="SM00881">
    <property type="entry name" value="CoA_binding"/>
    <property type="match status" value="1"/>
</dbReference>
<dbReference type="InterPro" id="IPR000182">
    <property type="entry name" value="GNAT_dom"/>
</dbReference>
<evidence type="ECO:0000256" key="2">
    <source>
        <dbReference type="ARBA" id="ARBA00022741"/>
    </source>
</evidence>
<dbReference type="RefSeq" id="WP_145261697.1">
    <property type="nucleotide sequence ID" value="NZ_CP036279.1"/>
</dbReference>
<dbReference type="Pfam" id="PF13380">
    <property type="entry name" value="CoA_binding_2"/>
    <property type="match status" value="1"/>
</dbReference>
<dbReference type="Pfam" id="PF19045">
    <property type="entry name" value="Ligase_CoA_2"/>
    <property type="match status" value="1"/>
</dbReference>
<comment type="similarity">
    <text evidence="4">In the N-terminal section; belongs to the acetate CoA ligase alpha subunit family.</text>
</comment>
<dbReference type="Gene3D" id="3.30.470.20">
    <property type="entry name" value="ATP-grasp fold, B domain"/>
    <property type="match status" value="1"/>
</dbReference>
<keyword evidence="2 5" id="KW-0547">Nucleotide-binding</keyword>
<name>A0A518BA79_9BACT</name>
<evidence type="ECO:0000313" key="8">
    <source>
        <dbReference type="EMBL" id="QDU63888.1"/>
    </source>
</evidence>
<dbReference type="Proteomes" id="UP000317093">
    <property type="component" value="Chromosome"/>
</dbReference>
<dbReference type="InterPro" id="IPR016181">
    <property type="entry name" value="Acyl_CoA_acyltransferase"/>
</dbReference>
<feature type="domain" description="ATP-grasp" evidence="6">
    <location>
        <begin position="516"/>
        <end position="552"/>
    </location>
</feature>
<dbReference type="Pfam" id="PF13607">
    <property type="entry name" value="Succ_CoA_lig"/>
    <property type="match status" value="1"/>
</dbReference>
<keyword evidence="1 8" id="KW-0436">Ligase</keyword>
<dbReference type="InterPro" id="IPR011761">
    <property type="entry name" value="ATP-grasp"/>
</dbReference>
<dbReference type="Gene3D" id="3.40.630.30">
    <property type="match status" value="1"/>
</dbReference>
<evidence type="ECO:0000256" key="3">
    <source>
        <dbReference type="ARBA" id="ARBA00022840"/>
    </source>
</evidence>
<dbReference type="AlphaFoldDB" id="A0A518BA79"/>
<dbReference type="EC" id="6.2.1.5" evidence="8"/>
<dbReference type="Pfam" id="PF13302">
    <property type="entry name" value="Acetyltransf_3"/>
    <property type="match status" value="1"/>
</dbReference>
<sequence>MSTTERSELDPSHDIFHARRHPLDYIFDPKSVAVIGASERAGSVGRTLLWNLIRNPFGGTVYPINPKRPNVLGIRAYPNIEAVPEQVDLAVIVTPAPTVPGVVSQCIEAGVKGAIIISAGFKELGPEGAELEQRILEQVHRSSMRLIGPNCLGVMNPRSGLNATFAGSMALPGNVALVSQSGALCTAILDFSLRDNVGFSAFVSIGSMLDVDWGDLIQYLGDDPHTNAIVLYMESIGIARDFLSAAREVALTKPIIVIKAGRTEAAAKAAASHTGSLAGSDEVFSAAVRRTGVVRVETIEDLFNIAEVAAKQPSPKGPRLTIVTNAGGPGVLATDRLISSGGELAELSDETRKALDELLPPHWSRGNPIDILGDADPLRYAKALKIAADDPNSDGLLVILTPQDMTDPTMTAETLKEHAHIPGKPVLASWMGGVDVAAGVDILNRAGVSTFDYPDAAARAFTYLWQRSYNLRAIYETPRVGHADTSVLLERRARAEEIIGAAREQGRTLLTEAESKRLLAAYDIPVVETLVATDVDEAVAHADHIGYPVVLKLHSETITHKTDVGGVVLNVHSADEVRENFEGIRESVTQLAGAEHFDGVTVQPMLQFSDAYELIIGSSLDAQFGPVLLFGTGGSLVEVYKDRSLGLPPLNGTLAIRMMEQTKVFRALEGVRGRSPIDIGEIQRVLVRFSDLIVDQPWIKESDINPLLVSSDRVVAVDGRFVLHDPSTSEEELSKPVIRPYPMKYAGTAKLRDGTEVKLRPIRPDDEPLLVQFHEGLSDDSVRMRFFQPLKLSRRVRHERLSRVCFNDYDRELALVAIVGDENPEVIGIGRLAKLHHARVAELSMMVSDGWQRQGLGSLLLERVIPFAKDEQLEGIVATILRDNIAMQKIAQRAGFTLKNDLESPVVEAYLSLREN</sequence>
<dbReference type="InterPro" id="IPR016102">
    <property type="entry name" value="Succinyl-CoA_synth-like"/>
</dbReference>
<proteinExistence type="inferred from homology"/>
<dbReference type="GO" id="GO:0016747">
    <property type="term" value="F:acyltransferase activity, transferring groups other than amino-acyl groups"/>
    <property type="evidence" value="ECO:0007669"/>
    <property type="project" value="InterPro"/>
</dbReference>
<evidence type="ECO:0000256" key="5">
    <source>
        <dbReference type="PROSITE-ProRule" id="PRU00409"/>
    </source>
</evidence>
<dbReference type="InterPro" id="IPR013815">
    <property type="entry name" value="ATP_grasp_subdomain_1"/>
</dbReference>
<reference evidence="8 9" key="1">
    <citation type="submission" date="2019-02" db="EMBL/GenBank/DDBJ databases">
        <title>Deep-cultivation of Planctomycetes and their phenomic and genomic characterization uncovers novel biology.</title>
        <authorList>
            <person name="Wiegand S."/>
            <person name="Jogler M."/>
            <person name="Boedeker C."/>
            <person name="Pinto D."/>
            <person name="Vollmers J."/>
            <person name="Rivas-Marin E."/>
            <person name="Kohn T."/>
            <person name="Peeters S.H."/>
            <person name="Heuer A."/>
            <person name="Rast P."/>
            <person name="Oberbeckmann S."/>
            <person name="Bunk B."/>
            <person name="Jeske O."/>
            <person name="Meyerdierks A."/>
            <person name="Storesund J.E."/>
            <person name="Kallscheuer N."/>
            <person name="Luecker S."/>
            <person name="Lage O.M."/>
            <person name="Pohl T."/>
            <person name="Merkel B.J."/>
            <person name="Hornburger P."/>
            <person name="Mueller R.-W."/>
            <person name="Bruemmer F."/>
            <person name="Labrenz M."/>
            <person name="Spormann A.M."/>
            <person name="Op den Camp H."/>
            <person name="Overmann J."/>
            <person name="Amann R."/>
            <person name="Jetten M.S.M."/>
            <person name="Mascher T."/>
            <person name="Medema M.H."/>
            <person name="Devos D.P."/>
            <person name="Kaster A.-K."/>
            <person name="Ovreas L."/>
            <person name="Rohde M."/>
            <person name="Galperin M.Y."/>
            <person name="Jogler C."/>
        </authorList>
    </citation>
    <scope>NUCLEOTIDE SEQUENCE [LARGE SCALE GENOMIC DNA]</scope>
    <source>
        <strain evidence="8 9">Pan216</strain>
    </source>
</reference>
<dbReference type="GO" id="GO:0043758">
    <property type="term" value="F:acetate-CoA ligase (ADP-forming) activity"/>
    <property type="evidence" value="ECO:0007669"/>
    <property type="project" value="InterPro"/>
</dbReference>
<dbReference type="Gene3D" id="3.30.1490.20">
    <property type="entry name" value="ATP-grasp fold, A domain"/>
    <property type="match status" value="1"/>
</dbReference>
<dbReference type="SUPFAM" id="SSF52210">
    <property type="entry name" value="Succinyl-CoA synthetase domains"/>
    <property type="match status" value="2"/>
</dbReference>
<dbReference type="PROSITE" id="PS51186">
    <property type="entry name" value="GNAT"/>
    <property type="match status" value="1"/>
</dbReference>
<dbReference type="PROSITE" id="PS50975">
    <property type="entry name" value="ATP_GRASP"/>
    <property type="match status" value="1"/>
</dbReference>